<dbReference type="VEuPathDB" id="FungiDB:sscle_13g096900"/>
<dbReference type="GO" id="GO:0016491">
    <property type="term" value="F:oxidoreductase activity"/>
    <property type="evidence" value="ECO:0007669"/>
    <property type="project" value="InterPro"/>
</dbReference>
<sequence length="426" mass="49733">MSTNTTTHLAPSSPIQFRPLSTTTILIILSTYLLLVHFLRFSRRDSMIRKFGYTKRESFKDMTNTDAQKIITHLGELEFPTFYKMSLQFALFKTYGIPTISKLLVDTKQFSSKETASKRYADTGILIGEFCSHPPLHPRVLKSISRMNYLHSGYQKAGKISNDDLLYTLSVFITEPINWINKYEWRELNDMEICAISTFWKGIGDAMEISYHVLPNFNRWRDGIEFYEDIKHWAQEYEEKYMVPNPYNKKTADELVPLLLFLVPKWALSFANDAVGVLMGPRLRNAMIYPEPSPLHQFLTLLLLQTRQFILRYLSPPRPEFMRVREISPSDDIGINERFHSSNYLVHPYYQNPGWWNRWGPMAILTRILGGYVPDGREEWKARGYRFEEVGPRGKECKGLEEMRGWEETLGRERRGGCLFAFGGVR</sequence>
<feature type="transmembrane region" description="Helical" evidence="1">
    <location>
        <begin position="20"/>
        <end position="39"/>
    </location>
</feature>
<keyword evidence="1" id="KW-1133">Transmembrane helix</keyword>
<dbReference type="InterPro" id="IPR046366">
    <property type="entry name" value="MPAB"/>
</dbReference>
<keyword evidence="1" id="KW-0812">Transmembrane</keyword>
<keyword evidence="1" id="KW-0472">Membrane</keyword>
<dbReference type="PANTHER" id="PTHR36124:SF1">
    <property type="entry name" value="ER-BOUND OXYGENASE MPAB_MPAB'_RUBBER OXYGENASE CATALYTIC DOMAIN-CONTAINING PROTEIN"/>
    <property type="match status" value="1"/>
</dbReference>
<gene>
    <name evidence="2" type="ORF">sscle_13g096900</name>
</gene>
<dbReference type="AlphaFoldDB" id="A0A1D9QJ14"/>
<reference evidence="3" key="1">
    <citation type="journal article" date="2017" name="Genome Biol. Evol.">
        <title>The complete genome sequence of the phytopathogenic fungus Sclerotinia sclerotiorum reveals insights into the genome architecture of broad host range pathogens.</title>
        <authorList>
            <person name="Derbyshire M."/>
            <person name="Denton-Giles M."/>
            <person name="Hegedus D."/>
            <person name="Seifbarghy S."/>
            <person name="Rollins J."/>
            <person name="van Kan J."/>
            <person name="Seidl M.F."/>
            <person name="Faino L."/>
            <person name="Mbengue M."/>
            <person name="Navaud O."/>
            <person name="Raffaele S."/>
            <person name="Hammond-Kosack K."/>
            <person name="Heard S."/>
            <person name="Oliver R."/>
        </authorList>
    </citation>
    <scope>NUCLEOTIDE SEQUENCE [LARGE SCALE GENOMIC DNA]</scope>
    <source>
        <strain evidence="3">ATCC 18683 / 1980 / Ss-1</strain>
    </source>
</reference>
<evidence type="ECO:0000313" key="2">
    <source>
        <dbReference type="EMBL" id="APA14920.1"/>
    </source>
</evidence>
<dbReference type="OrthoDB" id="545169at2759"/>
<dbReference type="Proteomes" id="UP000177798">
    <property type="component" value="Chromosome 13"/>
</dbReference>
<evidence type="ECO:0000313" key="3">
    <source>
        <dbReference type="Proteomes" id="UP000177798"/>
    </source>
</evidence>
<dbReference type="EMBL" id="CP017826">
    <property type="protein sequence ID" value="APA14920.1"/>
    <property type="molecule type" value="Genomic_DNA"/>
</dbReference>
<accession>A0A1D9QJ14</accession>
<protein>
    <submittedName>
        <fullName evidence="2">Uncharacterized protein</fullName>
    </submittedName>
</protein>
<name>A0A1D9QJ14_SCLS1</name>
<evidence type="ECO:0000256" key="1">
    <source>
        <dbReference type="SAM" id="Phobius"/>
    </source>
</evidence>
<proteinExistence type="predicted"/>
<organism evidence="2 3">
    <name type="scientific">Sclerotinia sclerotiorum (strain ATCC 18683 / 1980 / Ss-1)</name>
    <name type="common">White mold</name>
    <name type="synonym">Whetzelinia sclerotiorum</name>
    <dbReference type="NCBI Taxonomy" id="665079"/>
    <lineage>
        <taxon>Eukaryota</taxon>
        <taxon>Fungi</taxon>
        <taxon>Dikarya</taxon>
        <taxon>Ascomycota</taxon>
        <taxon>Pezizomycotina</taxon>
        <taxon>Leotiomycetes</taxon>
        <taxon>Helotiales</taxon>
        <taxon>Sclerotiniaceae</taxon>
        <taxon>Sclerotinia</taxon>
    </lineage>
</organism>
<dbReference type="PANTHER" id="PTHR36124">
    <property type="match status" value="1"/>
</dbReference>